<organism evidence="2 3">
    <name type="scientific">Corallococcus interemptor</name>
    <dbReference type="NCBI Taxonomy" id="2316720"/>
    <lineage>
        <taxon>Bacteria</taxon>
        <taxon>Pseudomonadati</taxon>
        <taxon>Myxococcota</taxon>
        <taxon>Myxococcia</taxon>
        <taxon>Myxococcales</taxon>
        <taxon>Cystobacterineae</taxon>
        <taxon>Myxococcaceae</taxon>
        <taxon>Corallococcus</taxon>
    </lineage>
</organism>
<feature type="region of interest" description="Disordered" evidence="1">
    <location>
        <begin position="1"/>
        <end position="32"/>
    </location>
</feature>
<keyword evidence="3" id="KW-1185">Reference proteome</keyword>
<comment type="caution">
    <text evidence="2">The sequence shown here is derived from an EMBL/GenBank/DDBJ whole genome shotgun (WGS) entry which is preliminary data.</text>
</comment>
<dbReference type="EMBL" id="RAWM01000301">
    <property type="protein sequence ID" value="RKH56344.1"/>
    <property type="molecule type" value="Genomic_DNA"/>
</dbReference>
<evidence type="ECO:0000313" key="2">
    <source>
        <dbReference type="EMBL" id="RKH56344.1"/>
    </source>
</evidence>
<evidence type="ECO:0000313" key="3">
    <source>
        <dbReference type="Proteomes" id="UP000282656"/>
    </source>
</evidence>
<dbReference type="AlphaFoldDB" id="A0A3A8PYF9"/>
<reference evidence="3" key="1">
    <citation type="submission" date="2018-09" db="EMBL/GenBank/DDBJ databases">
        <authorList>
            <person name="Livingstone P.G."/>
            <person name="Whitworth D.E."/>
        </authorList>
    </citation>
    <scope>NUCLEOTIDE SEQUENCE [LARGE SCALE GENOMIC DNA]</scope>
    <source>
        <strain evidence="3">AB047A</strain>
    </source>
</reference>
<feature type="non-terminal residue" evidence="2">
    <location>
        <position position="78"/>
    </location>
</feature>
<name>A0A3A8PYF9_9BACT</name>
<proteinExistence type="predicted"/>
<feature type="region of interest" description="Disordered" evidence="1">
    <location>
        <begin position="44"/>
        <end position="78"/>
    </location>
</feature>
<sequence>MRQPAASTATGIPPLLESPHVSRRWWQPPVPSSEALGVRAVRAERRHARQQVRSPRAGPDARQRQRALLPGPQRLRAR</sequence>
<protein>
    <submittedName>
        <fullName evidence="2">Uncharacterized protein</fullName>
    </submittedName>
</protein>
<evidence type="ECO:0000256" key="1">
    <source>
        <dbReference type="SAM" id="MobiDB-lite"/>
    </source>
</evidence>
<gene>
    <name evidence="2" type="ORF">D7X96_39175</name>
</gene>
<feature type="compositionally biased region" description="Polar residues" evidence="1">
    <location>
        <begin position="1"/>
        <end position="10"/>
    </location>
</feature>
<accession>A0A3A8PYF9</accession>
<dbReference type="Proteomes" id="UP000282656">
    <property type="component" value="Unassembled WGS sequence"/>
</dbReference>